<keyword evidence="2" id="KW-1185">Reference proteome</keyword>
<proteinExistence type="predicted"/>
<name>A0A9N9SWJ4_DIABA</name>
<dbReference type="GO" id="GO:0005737">
    <property type="term" value="C:cytoplasm"/>
    <property type="evidence" value="ECO:0007669"/>
    <property type="project" value="TreeGrafter"/>
</dbReference>
<dbReference type="AlphaFoldDB" id="A0A9N9SWJ4"/>
<dbReference type="PANTHER" id="PTHR46377:SF1">
    <property type="entry name" value="DUAL SPECIFICITY PROTEIN PHOSPHATASE 19"/>
    <property type="match status" value="1"/>
</dbReference>
<sequence>MSLLDSIKSKKQSLKSTDTIVTLADGKKLRETKDKTEFLGISCGFVVDTKPDKIPAKIIPNLYLGAQDCCEREVLDSYNLQFVLSVGIEPPVKYENVIYKYIECLDLPDTNIKDVLKCGCSNYR</sequence>
<organism evidence="1 2">
    <name type="scientific">Diabrotica balteata</name>
    <name type="common">Banded cucumber beetle</name>
    <dbReference type="NCBI Taxonomy" id="107213"/>
    <lineage>
        <taxon>Eukaryota</taxon>
        <taxon>Metazoa</taxon>
        <taxon>Ecdysozoa</taxon>
        <taxon>Arthropoda</taxon>
        <taxon>Hexapoda</taxon>
        <taxon>Insecta</taxon>
        <taxon>Pterygota</taxon>
        <taxon>Neoptera</taxon>
        <taxon>Endopterygota</taxon>
        <taxon>Coleoptera</taxon>
        <taxon>Polyphaga</taxon>
        <taxon>Cucujiformia</taxon>
        <taxon>Chrysomeloidea</taxon>
        <taxon>Chrysomelidae</taxon>
        <taxon>Galerucinae</taxon>
        <taxon>Diabroticina</taxon>
        <taxon>Diabroticites</taxon>
        <taxon>Diabrotica</taxon>
    </lineage>
</organism>
<evidence type="ECO:0000313" key="2">
    <source>
        <dbReference type="Proteomes" id="UP001153709"/>
    </source>
</evidence>
<dbReference type="Proteomes" id="UP001153709">
    <property type="component" value="Chromosome 3"/>
</dbReference>
<dbReference type="Gene3D" id="3.90.190.10">
    <property type="entry name" value="Protein tyrosine phosphatase superfamily"/>
    <property type="match status" value="1"/>
</dbReference>
<accession>A0A9N9SWJ4</accession>
<dbReference type="InterPro" id="IPR029021">
    <property type="entry name" value="Prot-tyrosine_phosphatase-like"/>
</dbReference>
<dbReference type="OrthoDB" id="10252009at2759"/>
<dbReference type="PANTHER" id="PTHR46377">
    <property type="entry name" value="DUAL SPECIFICITY PROTEIN PHOSPHATASE 19"/>
    <property type="match status" value="1"/>
</dbReference>
<dbReference type="EMBL" id="OU898278">
    <property type="protein sequence ID" value="CAG9831869.1"/>
    <property type="molecule type" value="Genomic_DNA"/>
</dbReference>
<protein>
    <submittedName>
        <fullName evidence="1">Uncharacterized protein</fullName>
    </submittedName>
</protein>
<gene>
    <name evidence="1" type="ORF">DIABBA_LOCUS5421</name>
</gene>
<reference evidence="1" key="1">
    <citation type="submission" date="2022-01" db="EMBL/GenBank/DDBJ databases">
        <authorList>
            <person name="King R."/>
        </authorList>
    </citation>
    <scope>NUCLEOTIDE SEQUENCE</scope>
</reference>
<evidence type="ECO:0000313" key="1">
    <source>
        <dbReference type="EMBL" id="CAG9831869.1"/>
    </source>
</evidence>
<dbReference type="GO" id="GO:0008579">
    <property type="term" value="F:JUN kinase phosphatase activity"/>
    <property type="evidence" value="ECO:0007669"/>
    <property type="project" value="TreeGrafter"/>
</dbReference>